<proteinExistence type="predicted"/>
<organism evidence="2 3">
    <name type="scientific">Nasonia vitripennis</name>
    <name type="common">Parasitic wasp</name>
    <dbReference type="NCBI Taxonomy" id="7425"/>
    <lineage>
        <taxon>Eukaryota</taxon>
        <taxon>Metazoa</taxon>
        <taxon>Ecdysozoa</taxon>
        <taxon>Arthropoda</taxon>
        <taxon>Hexapoda</taxon>
        <taxon>Insecta</taxon>
        <taxon>Pterygota</taxon>
        <taxon>Neoptera</taxon>
        <taxon>Endopterygota</taxon>
        <taxon>Hymenoptera</taxon>
        <taxon>Apocrita</taxon>
        <taxon>Proctotrupomorpha</taxon>
        <taxon>Chalcidoidea</taxon>
        <taxon>Pteromalidae</taxon>
        <taxon>Pteromalinae</taxon>
        <taxon>Nasonia</taxon>
    </lineage>
</organism>
<dbReference type="GeneID" id="103317721"/>
<dbReference type="Proteomes" id="UP000002358">
    <property type="component" value="Chromosome 1"/>
</dbReference>
<dbReference type="RefSeq" id="XP_031780727.1">
    <property type="nucleotide sequence ID" value="XM_031924867.1"/>
</dbReference>
<feature type="compositionally biased region" description="Basic residues" evidence="1">
    <location>
        <begin position="1"/>
        <end position="15"/>
    </location>
</feature>
<evidence type="ECO:0000256" key="1">
    <source>
        <dbReference type="SAM" id="MobiDB-lite"/>
    </source>
</evidence>
<dbReference type="RefSeq" id="XP_031780732.1">
    <property type="nucleotide sequence ID" value="XM_031924872.2"/>
</dbReference>
<evidence type="ECO:0000313" key="2">
    <source>
        <dbReference type="EnsemblMetazoa" id="XP_031780732"/>
    </source>
</evidence>
<name>A0A7M7Q2C6_NASVI</name>
<evidence type="ECO:0000313" key="3">
    <source>
        <dbReference type="Proteomes" id="UP000002358"/>
    </source>
</evidence>
<dbReference type="InParanoid" id="A0A7M7Q2C6"/>
<dbReference type="SMR" id="A0A7M7Q2C6"/>
<accession>A0A7M7Q2C6</accession>
<protein>
    <submittedName>
        <fullName evidence="2">Uncharacterized protein</fullName>
    </submittedName>
</protein>
<feature type="region of interest" description="Disordered" evidence="1">
    <location>
        <begin position="1"/>
        <end position="29"/>
    </location>
</feature>
<reference evidence="2" key="1">
    <citation type="submission" date="2021-01" db="UniProtKB">
        <authorList>
            <consortium name="EnsemblMetazoa"/>
        </authorList>
    </citation>
    <scope>IDENTIFICATION</scope>
</reference>
<dbReference type="OrthoDB" id="7698488at2759"/>
<dbReference type="RefSeq" id="XP_031780722.1">
    <property type="nucleotide sequence ID" value="XM_031924862.2"/>
</dbReference>
<dbReference type="EnsemblMetazoa" id="XM_031924867">
    <property type="protein sequence ID" value="XP_031780727"/>
    <property type="gene ID" value="LOC103317721"/>
</dbReference>
<dbReference type="KEGG" id="nvi:103317721"/>
<dbReference type="EnsemblMetazoa" id="XM_031924862">
    <property type="protein sequence ID" value="XP_031780722"/>
    <property type="gene ID" value="LOC103317721"/>
</dbReference>
<sequence length="179" mass="21036">MRRSYRKVGVRKKKNMSIPSKGKLMKSEEDNEEIKESVDWLAANEVPWDLVLSHWKKNYKNPLQRIKRRTKQKLKAWDTFFDIVKIKINERDGTAVTLNQKLSHAENSDSKVLLGLALICHMYPAKQMKQIQGKAHRPSIGLSKESMFKIAETLEIYNALKRLLKQRQLHKSYLFNPIF</sequence>
<dbReference type="EnsemblMetazoa" id="XM_031924872">
    <property type="protein sequence ID" value="XP_031780732"/>
    <property type="gene ID" value="LOC103317721"/>
</dbReference>
<keyword evidence="3" id="KW-1185">Reference proteome</keyword>
<dbReference type="AlphaFoldDB" id="A0A7M7Q2C6"/>